<dbReference type="InterPro" id="IPR009078">
    <property type="entry name" value="Ferritin-like_SF"/>
</dbReference>
<keyword evidence="7" id="KW-1185">Reference proteome</keyword>
<dbReference type="EMBL" id="CAMXCS010000006">
    <property type="protein sequence ID" value="CAI3955242.1"/>
    <property type="molecule type" value="Genomic_DNA"/>
</dbReference>
<feature type="domain" description="Ferritin/DPS" evidence="3">
    <location>
        <begin position="30"/>
        <end position="168"/>
    </location>
</feature>
<dbReference type="PANTHER" id="PTHR42932">
    <property type="entry name" value="GENERAL STRESS PROTEIN 20U"/>
    <property type="match status" value="1"/>
</dbReference>
<evidence type="ECO:0000313" key="5">
    <source>
        <dbReference type="EMBL" id="CAI3955242.1"/>
    </source>
</evidence>
<organism evidence="4 6">
    <name type="scientific">Commensalibacter communis</name>
    <dbReference type="NCBI Taxonomy" id="2972786"/>
    <lineage>
        <taxon>Bacteria</taxon>
        <taxon>Pseudomonadati</taxon>
        <taxon>Pseudomonadota</taxon>
        <taxon>Alphaproteobacteria</taxon>
        <taxon>Acetobacterales</taxon>
        <taxon>Acetobacteraceae</taxon>
    </lineage>
</organism>
<evidence type="ECO:0000259" key="3">
    <source>
        <dbReference type="Pfam" id="PF00210"/>
    </source>
</evidence>
<dbReference type="NCBIfam" id="NF006975">
    <property type="entry name" value="PRK09448.1"/>
    <property type="match status" value="1"/>
</dbReference>
<dbReference type="InterPro" id="IPR012347">
    <property type="entry name" value="Ferritin-like"/>
</dbReference>
<keyword evidence="4" id="KW-0238">DNA-binding</keyword>
<proteinExistence type="inferred from homology"/>
<sequence length="172" mass="19005">MLFKGDLFMPKTKLYPTLNNLPSNTKTVVIQLLNERLADGLDVALLTKQAHWNMKGPQFIGVHEMVDGFRGELDAFNDDMAERITALGGTAFGTSQDIAHTSKIAAYPTNIVKVEDHIEALIERYGTFANAVRKAIDEADEAGDADTADLFTGISRALDKQLWFLEAHKPVK</sequence>
<dbReference type="Gene3D" id="1.20.1260.10">
    <property type="match status" value="1"/>
</dbReference>
<gene>
    <name evidence="5" type="ORF">R53529_LOCUS1953</name>
    <name evidence="4" type="ORF">R53530_LOCUS1835</name>
</gene>
<evidence type="ECO:0000313" key="6">
    <source>
        <dbReference type="Proteomes" id="UP001154255"/>
    </source>
</evidence>
<comment type="caution">
    <text evidence="4">The sequence shown here is derived from an EMBL/GenBank/DDBJ whole genome shotgun (WGS) entry which is preliminary data.</text>
</comment>
<dbReference type="EMBL" id="CAMXCM010000005">
    <property type="protein sequence ID" value="CAI3951186.1"/>
    <property type="molecule type" value="Genomic_DNA"/>
</dbReference>
<dbReference type="Proteomes" id="UP001154259">
    <property type="component" value="Unassembled WGS sequence"/>
</dbReference>
<protein>
    <submittedName>
        <fullName evidence="4 5">DNA-binding ferritin-like protein (Oxidative damage protectant) (Dps)</fullName>
    </submittedName>
</protein>
<dbReference type="Proteomes" id="UP001154255">
    <property type="component" value="Unassembled WGS sequence"/>
</dbReference>
<dbReference type="PROSITE" id="PS00818">
    <property type="entry name" value="DPS_1"/>
    <property type="match status" value="1"/>
</dbReference>
<dbReference type="InterPro" id="IPR023188">
    <property type="entry name" value="DPS_DNA-bd_CS"/>
</dbReference>
<dbReference type="SUPFAM" id="SSF47240">
    <property type="entry name" value="Ferritin-like"/>
    <property type="match status" value="1"/>
</dbReference>
<evidence type="ECO:0000313" key="7">
    <source>
        <dbReference type="Proteomes" id="UP001154259"/>
    </source>
</evidence>
<dbReference type="PANTHER" id="PTHR42932:SF3">
    <property type="entry name" value="DNA PROTECTION DURING STARVATION PROTEIN"/>
    <property type="match status" value="1"/>
</dbReference>
<dbReference type="InterPro" id="IPR002177">
    <property type="entry name" value="DPS_DNA-bd"/>
</dbReference>
<comment type="similarity">
    <text evidence="1 2">Belongs to the Dps family.</text>
</comment>
<dbReference type="GO" id="GO:0016722">
    <property type="term" value="F:oxidoreductase activity, acting on metal ions"/>
    <property type="evidence" value="ECO:0007669"/>
    <property type="project" value="InterPro"/>
</dbReference>
<dbReference type="AlphaFoldDB" id="A0A9W4XDQ8"/>
<dbReference type="InterPro" id="IPR008331">
    <property type="entry name" value="Ferritin_DPS_dom"/>
</dbReference>
<reference evidence="4" key="1">
    <citation type="submission" date="2022-10" db="EMBL/GenBank/DDBJ databases">
        <authorList>
            <person name="Botero Cardona J."/>
        </authorList>
    </citation>
    <scope>NUCLEOTIDE SEQUENCE</scope>
    <source>
        <strain evidence="4">LMG 31819</strain>
        <strain evidence="5">R-53529</strain>
    </source>
</reference>
<evidence type="ECO:0000313" key="4">
    <source>
        <dbReference type="EMBL" id="CAI3951186.1"/>
    </source>
</evidence>
<name>A0A9W4XDQ8_9PROT</name>
<accession>A0A9W4XDQ8</accession>
<dbReference type="GO" id="GO:0003677">
    <property type="term" value="F:DNA binding"/>
    <property type="evidence" value="ECO:0007669"/>
    <property type="project" value="UniProtKB-KW"/>
</dbReference>
<dbReference type="Pfam" id="PF00210">
    <property type="entry name" value="Ferritin"/>
    <property type="match status" value="1"/>
</dbReference>
<evidence type="ECO:0000256" key="2">
    <source>
        <dbReference type="RuleBase" id="RU003875"/>
    </source>
</evidence>
<dbReference type="CDD" id="cd01043">
    <property type="entry name" value="DPS"/>
    <property type="match status" value="1"/>
</dbReference>
<evidence type="ECO:0000256" key="1">
    <source>
        <dbReference type="ARBA" id="ARBA00009497"/>
    </source>
</evidence>
<dbReference type="PRINTS" id="PR01346">
    <property type="entry name" value="HELNAPAPROT"/>
</dbReference>
<dbReference type="GO" id="GO:0008199">
    <property type="term" value="F:ferric iron binding"/>
    <property type="evidence" value="ECO:0007669"/>
    <property type="project" value="InterPro"/>
</dbReference>
<dbReference type="PIRSF" id="PIRSF005900">
    <property type="entry name" value="Dps"/>
    <property type="match status" value="1"/>
</dbReference>